<proteinExistence type="predicted"/>
<protein>
    <submittedName>
        <fullName evidence="1">Uncharacterized protein</fullName>
    </submittedName>
</protein>
<dbReference type="Proteomes" id="UP000693672">
    <property type="component" value="Unassembled WGS sequence"/>
</dbReference>
<reference evidence="1" key="1">
    <citation type="submission" date="2021-06" db="EMBL/GenBank/DDBJ databases">
        <authorList>
            <person name="Criscuolo A."/>
        </authorList>
    </citation>
    <scope>NUCLEOTIDE SEQUENCE</scope>
    <source>
        <strain evidence="1">CIP111600</strain>
    </source>
</reference>
<dbReference type="RefSeq" id="WP_218096342.1">
    <property type="nucleotide sequence ID" value="NZ_CAJVAS010000087.1"/>
</dbReference>
<gene>
    <name evidence="1" type="ORF">PAESOLCIP111_06701</name>
</gene>
<evidence type="ECO:0000313" key="1">
    <source>
        <dbReference type="EMBL" id="CAG7653097.1"/>
    </source>
</evidence>
<comment type="caution">
    <text evidence="1">The sequence shown here is derived from an EMBL/GenBank/DDBJ whole genome shotgun (WGS) entry which is preliminary data.</text>
</comment>
<dbReference type="AlphaFoldDB" id="A0A916KAQ4"/>
<evidence type="ECO:0000313" key="2">
    <source>
        <dbReference type="Proteomes" id="UP000693672"/>
    </source>
</evidence>
<dbReference type="EMBL" id="CAJVAS010000087">
    <property type="protein sequence ID" value="CAG7653097.1"/>
    <property type="molecule type" value="Genomic_DNA"/>
</dbReference>
<organism evidence="1 2">
    <name type="scientific">Paenibacillus solanacearum</name>
    <dbReference type="NCBI Taxonomy" id="2048548"/>
    <lineage>
        <taxon>Bacteria</taxon>
        <taxon>Bacillati</taxon>
        <taxon>Bacillota</taxon>
        <taxon>Bacilli</taxon>
        <taxon>Bacillales</taxon>
        <taxon>Paenibacillaceae</taxon>
        <taxon>Paenibacillus</taxon>
    </lineage>
</organism>
<name>A0A916KAQ4_9BACL</name>
<keyword evidence="2" id="KW-1185">Reference proteome</keyword>
<accession>A0A916KAQ4</accession>
<sequence length="112" mass="13720">MQEMIEEVEKIVAAYKSNINGRKKYYDYPFTDNCEHYYQLIVLQRSLDIWTRSLELMRKYSAIRSGVKDLKKSSHFEKLINTNQYEYKLLPNLHKEMIEYMKILEWRLQEQS</sequence>